<protein>
    <submittedName>
        <fullName evidence="1">Uncharacterized protein</fullName>
    </submittedName>
</protein>
<dbReference type="AlphaFoldDB" id="A0AAV6FZ87"/>
<comment type="caution">
    <text evidence="1">The sequence shown here is derived from an EMBL/GenBank/DDBJ whole genome shotgun (WGS) entry which is preliminary data.</text>
</comment>
<keyword evidence="2" id="KW-1185">Reference proteome</keyword>
<sequence length="98" mass="10771">MVTSHDDMVHLCSLQCASLLHTPFTLPKIPRSDGNRDVNLSSLCIPTVVTFSWCLTVESIQNEEPAQARVQKDAVVTMAMLDHTHTAVTSAPRSLPTR</sequence>
<gene>
    <name evidence="1" type="ORF">AALO_G00231890</name>
</gene>
<dbReference type="EMBL" id="JADWDJ010000018">
    <property type="protein sequence ID" value="KAG5266422.1"/>
    <property type="molecule type" value="Genomic_DNA"/>
</dbReference>
<organism evidence="1 2">
    <name type="scientific">Alosa alosa</name>
    <name type="common">allis shad</name>
    <dbReference type="NCBI Taxonomy" id="278164"/>
    <lineage>
        <taxon>Eukaryota</taxon>
        <taxon>Metazoa</taxon>
        <taxon>Chordata</taxon>
        <taxon>Craniata</taxon>
        <taxon>Vertebrata</taxon>
        <taxon>Euteleostomi</taxon>
        <taxon>Actinopterygii</taxon>
        <taxon>Neopterygii</taxon>
        <taxon>Teleostei</taxon>
        <taxon>Clupei</taxon>
        <taxon>Clupeiformes</taxon>
        <taxon>Clupeoidei</taxon>
        <taxon>Clupeidae</taxon>
        <taxon>Alosa</taxon>
    </lineage>
</organism>
<reference evidence="1" key="1">
    <citation type="submission" date="2020-10" db="EMBL/GenBank/DDBJ databases">
        <title>Chromosome-scale genome assembly of the Allis shad, Alosa alosa.</title>
        <authorList>
            <person name="Margot Z."/>
            <person name="Christophe K."/>
            <person name="Cabau C."/>
            <person name="Louis A."/>
            <person name="Berthelot C."/>
            <person name="Parey E."/>
            <person name="Roest Crollius H."/>
            <person name="Montfort J."/>
            <person name="Robinson-Rechavi M."/>
            <person name="Bucao C."/>
            <person name="Bouchez O."/>
            <person name="Gislard M."/>
            <person name="Lluch J."/>
            <person name="Milhes M."/>
            <person name="Lampietro C."/>
            <person name="Lopez Roques C."/>
            <person name="Donnadieu C."/>
            <person name="Braasch I."/>
            <person name="Desvignes T."/>
            <person name="Postlethwait J."/>
            <person name="Bobe J."/>
            <person name="Guiguen Y."/>
        </authorList>
    </citation>
    <scope>NUCLEOTIDE SEQUENCE</scope>
    <source>
        <strain evidence="1">M-15738</strain>
        <tissue evidence="1">Blood</tissue>
    </source>
</reference>
<proteinExistence type="predicted"/>
<dbReference type="Proteomes" id="UP000823561">
    <property type="component" value="Chromosome 18"/>
</dbReference>
<evidence type="ECO:0000313" key="1">
    <source>
        <dbReference type="EMBL" id="KAG5266422.1"/>
    </source>
</evidence>
<name>A0AAV6FZ87_9TELE</name>
<evidence type="ECO:0000313" key="2">
    <source>
        <dbReference type="Proteomes" id="UP000823561"/>
    </source>
</evidence>
<accession>A0AAV6FZ87</accession>